<feature type="transmembrane region" description="Helical" evidence="9">
    <location>
        <begin position="184"/>
        <end position="203"/>
    </location>
</feature>
<evidence type="ECO:0000256" key="5">
    <source>
        <dbReference type="ARBA" id="ARBA00022692"/>
    </source>
</evidence>
<name>A0A8H2WYU7_9AGAM</name>
<organism evidence="10 11">
    <name type="scientific">Rhizoctonia solani</name>
    <dbReference type="NCBI Taxonomy" id="456999"/>
    <lineage>
        <taxon>Eukaryota</taxon>
        <taxon>Fungi</taxon>
        <taxon>Dikarya</taxon>
        <taxon>Basidiomycota</taxon>
        <taxon>Agaricomycotina</taxon>
        <taxon>Agaricomycetes</taxon>
        <taxon>Cantharellales</taxon>
        <taxon>Ceratobasidiaceae</taxon>
        <taxon>Rhizoctonia</taxon>
    </lineage>
</organism>
<feature type="compositionally biased region" description="Polar residues" evidence="8">
    <location>
        <begin position="43"/>
        <end position="55"/>
    </location>
</feature>
<evidence type="ECO:0000256" key="2">
    <source>
        <dbReference type="ARBA" id="ARBA00008566"/>
    </source>
</evidence>
<gene>
    <name evidence="10" type="ORF">RDB_LOCUS4437</name>
</gene>
<evidence type="ECO:0000313" key="10">
    <source>
        <dbReference type="EMBL" id="CAE6413532.1"/>
    </source>
</evidence>
<sequence length="464" mass="49707">MTTLDQAGSSFPGQTGTLSHRSVQATSETSRTEGDVPEGSEVDIQSTARIENDTGSNKASVKRVKGLKDRIIHFSPSWFSVTMGTGVNVILLLTLPWPSILQFVRPIAAFFLILDIVLFALFSGTIITRYTLHPEIVGLTLGHATHSLFLGTIPMGLITILGAIALVCTHAYDLSLNWALAASYGWWFALVMSGVVGLLVPWMQFTSHSNRPETVTAALLLPVVPTITMVPTITIAATGATLGNLLVGKYPGYVFHMWIASYIACGIGTSLALMILALYLQRLAFHHLPATDMIVTVFLPLGPTGQSGVALCNLGRLAVSLQPYFHSRPGLEALALAVHGVYALGIVGALCLMGLGLWYWAVAVLAFGSRMRGGEVKPEFNMGWWGFTFPLASLTLCVLALGAELHLTFLKVLGTIMVGIVIALWVLVACKTIQGVVSGNAFQAPCLAGWSPKREEDDAEKSSE</sequence>
<keyword evidence="5 9" id="KW-0812">Transmembrane</keyword>
<feature type="transmembrane region" description="Helical" evidence="9">
    <location>
        <begin position="333"/>
        <end position="362"/>
    </location>
</feature>
<evidence type="ECO:0008006" key="12">
    <source>
        <dbReference type="Google" id="ProtNLM"/>
    </source>
</evidence>
<dbReference type="InterPro" id="IPR038665">
    <property type="entry name" value="Voltage-dep_anion_channel_sf"/>
</dbReference>
<feature type="transmembrane region" description="Helical" evidence="9">
    <location>
        <begin position="409"/>
        <end position="428"/>
    </location>
</feature>
<accession>A0A8H2WYU7</accession>
<feature type="region of interest" description="Disordered" evidence="8">
    <location>
        <begin position="1"/>
        <end position="55"/>
    </location>
</feature>
<feature type="transmembrane region" description="Helical" evidence="9">
    <location>
        <begin position="382"/>
        <end position="402"/>
    </location>
</feature>
<dbReference type="InterPro" id="IPR051629">
    <property type="entry name" value="Sulfite_efflux_TDT"/>
</dbReference>
<evidence type="ECO:0000256" key="9">
    <source>
        <dbReference type="SAM" id="Phobius"/>
    </source>
</evidence>
<dbReference type="AlphaFoldDB" id="A0A8H2WYU7"/>
<reference evidence="10" key="1">
    <citation type="submission" date="2021-01" db="EMBL/GenBank/DDBJ databases">
        <authorList>
            <person name="Kaushik A."/>
        </authorList>
    </citation>
    <scope>NUCLEOTIDE SEQUENCE</scope>
    <source>
        <strain evidence="10">AG4-RS23</strain>
    </source>
</reference>
<feature type="compositionally biased region" description="Polar residues" evidence="8">
    <location>
        <begin position="1"/>
        <end position="29"/>
    </location>
</feature>
<comment type="similarity">
    <text evidence="2">Belongs to the tellurite-resistance/dicarboxylate transporter (TDT) family.</text>
</comment>
<dbReference type="GO" id="GO:0005886">
    <property type="term" value="C:plasma membrane"/>
    <property type="evidence" value="ECO:0007669"/>
    <property type="project" value="UniProtKB-SubCell"/>
</dbReference>
<keyword evidence="3" id="KW-0813">Transport</keyword>
<dbReference type="Pfam" id="PF03595">
    <property type="entry name" value="SLAC1"/>
    <property type="match status" value="1"/>
</dbReference>
<dbReference type="Proteomes" id="UP000663861">
    <property type="component" value="Unassembled WGS sequence"/>
</dbReference>
<dbReference type="Gene3D" id="1.50.10.150">
    <property type="entry name" value="Voltage-dependent anion channel"/>
    <property type="match status" value="1"/>
</dbReference>
<keyword evidence="7 9" id="KW-0472">Membrane</keyword>
<evidence type="ECO:0000313" key="11">
    <source>
        <dbReference type="Proteomes" id="UP000663861"/>
    </source>
</evidence>
<proteinExistence type="inferred from homology"/>
<protein>
    <recommendedName>
        <fullName evidence="12">Sulfite efflux pump SSU1 [Trichophyton rubrum]</fullName>
    </recommendedName>
</protein>
<dbReference type="GO" id="GO:0000319">
    <property type="term" value="F:sulfite transmembrane transporter activity"/>
    <property type="evidence" value="ECO:0007669"/>
    <property type="project" value="TreeGrafter"/>
</dbReference>
<feature type="transmembrane region" description="Helical" evidence="9">
    <location>
        <begin position="215"/>
        <end position="237"/>
    </location>
</feature>
<evidence type="ECO:0000256" key="3">
    <source>
        <dbReference type="ARBA" id="ARBA00022448"/>
    </source>
</evidence>
<dbReference type="PANTHER" id="PTHR31686:SF1">
    <property type="entry name" value="SULFITE EFFLUX PUMP SSU1"/>
    <property type="match status" value="1"/>
</dbReference>
<evidence type="ECO:0000256" key="4">
    <source>
        <dbReference type="ARBA" id="ARBA00022475"/>
    </source>
</evidence>
<comment type="subcellular location">
    <subcellularLocation>
        <location evidence="1">Cell membrane</location>
        <topology evidence="1">Multi-pass membrane protein</topology>
    </subcellularLocation>
</comment>
<feature type="transmembrane region" description="Helical" evidence="9">
    <location>
        <begin position="71"/>
        <end position="95"/>
    </location>
</feature>
<keyword evidence="4" id="KW-1003">Cell membrane</keyword>
<evidence type="ECO:0000256" key="8">
    <source>
        <dbReference type="SAM" id="MobiDB-lite"/>
    </source>
</evidence>
<feature type="transmembrane region" description="Helical" evidence="9">
    <location>
        <begin position="148"/>
        <end position="172"/>
    </location>
</feature>
<dbReference type="InterPro" id="IPR004695">
    <property type="entry name" value="SLAC1/Mae1/Ssu1/TehA"/>
</dbReference>
<evidence type="ECO:0000256" key="6">
    <source>
        <dbReference type="ARBA" id="ARBA00022989"/>
    </source>
</evidence>
<dbReference type="CDD" id="cd09318">
    <property type="entry name" value="TDT_SSU1"/>
    <property type="match status" value="1"/>
</dbReference>
<comment type="caution">
    <text evidence="10">The sequence shown here is derived from an EMBL/GenBank/DDBJ whole genome shotgun (WGS) entry which is preliminary data.</text>
</comment>
<feature type="transmembrane region" description="Helical" evidence="9">
    <location>
        <begin position="107"/>
        <end position="127"/>
    </location>
</feature>
<keyword evidence="6 9" id="KW-1133">Transmembrane helix</keyword>
<dbReference type="EMBL" id="CAJMWY010000060">
    <property type="protein sequence ID" value="CAE6413532.1"/>
    <property type="molecule type" value="Genomic_DNA"/>
</dbReference>
<evidence type="ECO:0000256" key="1">
    <source>
        <dbReference type="ARBA" id="ARBA00004651"/>
    </source>
</evidence>
<dbReference type="PANTHER" id="PTHR31686">
    <property type="match status" value="1"/>
</dbReference>
<evidence type="ECO:0000256" key="7">
    <source>
        <dbReference type="ARBA" id="ARBA00023136"/>
    </source>
</evidence>
<feature type="transmembrane region" description="Helical" evidence="9">
    <location>
        <begin position="257"/>
        <end position="280"/>
    </location>
</feature>